<dbReference type="Gene3D" id="1.10.287.1490">
    <property type="match status" value="1"/>
</dbReference>
<evidence type="ECO:0000313" key="3">
    <source>
        <dbReference type="EMBL" id="GAF24933.1"/>
    </source>
</evidence>
<protein>
    <submittedName>
        <fullName evidence="3">ATPase</fullName>
    </submittedName>
</protein>
<dbReference type="EMBL" id="DF238840">
    <property type="protein sequence ID" value="GAF24933.1"/>
    <property type="molecule type" value="Genomic_DNA"/>
</dbReference>
<dbReference type="PANTHER" id="PTHR41259">
    <property type="entry name" value="DOUBLE-STRAND BREAK REPAIR RAD50 ATPASE, PUTATIVE-RELATED"/>
    <property type="match status" value="1"/>
</dbReference>
<keyword evidence="1" id="KW-0175">Coiled coil</keyword>
<dbReference type="GO" id="GO:0016887">
    <property type="term" value="F:ATP hydrolysis activity"/>
    <property type="evidence" value="ECO:0007669"/>
    <property type="project" value="InterPro"/>
</dbReference>
<gene>
    <name evidence="3" type="ORF">MTY_0261</name>
</gene>
<organism evidence="3">
    <name type="scientific">Moorella thermoacetica Y72</name>
    <dbReference type="NCBI Taxonomy" id="1325331"/>
    <lineage>
        <taxon>Bacteria</taxon>
        <taxon>Bacillati</taxon>
        <taxon>Bacillota</taxon>
        <taxon>Clostridia</taxon>
        <taxon>Neomoorellales</taxon>
        <taxon>Neomoorellaceae</taxon>
        <taxon>Neomoorella</taxon>
    </lineage>
</organism>
<sequence length="901" mass="100716">MFLHSLTVAGLRRFRNPVALTGFDPGINIIYGPNECGKSTLIWGLILAFLNRHNVSGEEIARFRPWGTALNPIIKVEFTAGGKRYRLDKGFLDEARCTLSEWTGGGYQDLARGKAADEMVFQMMQAQMAGRGLTKSSQWGLAHLLWMPQDRERLTAPALTGNVQDYFRESLGSTIFTPADDRLLAVIDRKYSEIYTQKRGVLQARSPVHQARQRLEEIKEQLATLRQALDQVNQVVAELETQQARHEALQRELAGLRAREKGLKEQVEAIKTLQAGCRQAEAELKTATTIWEKLKTECCRVNELEESINLANAEMNQEKDSLASLGNAWQEAGQKLGAAEERLATLENELGRARKALQQSYDRQQARERLVRIGELSRRLKKARQVTARIAALEGELARQPLPGPEDVKTVTETWNRINSLEAEARAMGLSINFRAYRDLELSVTTAAGREKRRVGPDQPLLLAATDRLALEIPGAGLLEVRSGSRDLHKLLQEIAGLRQDLEHTLAAFGVASVDELQERYNWSVRQRTELKALGDNLGQVLGPGNTLEAMEKQVLTEQTALAEQCAALGITGEELLALPGPDIAPLKVQVKNLQEEEEKQKQVVTQLRQQFQDLERRLAEGQKKLETLQARIRAAKEERARRLEAWGGSAAKLQAELVAAETARSNKTMTLEELKRRLPANAAEIEQEANRVEKKREELEREILAVRDKLTSLKTQLDLSSGQGLYSRLAALEEEYELAGAEYQHAARYARAIWLLHLIMHNRRDQMLNSLTGPVRQEVSDLFQQITGRRERSVELNADLSLAGLKVGVADPQPLDVFSVGTQEQLMVAIRLALGRFLGAGERQLVVLDDALVNTDAGRRSRILDLLAAAAEKLQIIILTCHPENYSGLKGRLFNVEELG</sequence>
<evidence type="ECO:0000259" key="2">
    <source>
        <dbReference type="Pfam" id="PF13476"/>
    </source>
</evidence>
<dbReference type="AlphaFoldDB" id="A0A0S6U899"/>
<dbReference type="Gene3D" id="3.40.50.300">
    <property type="entry name" value="P-loop containing nucleotide triphosphate hydrolases"/>
    <property type="match status" value="2"/>
</dbReference>
<dbReference type="RefSeq" id="WP_025773067.1">
    <property type="nucleotide sequence ID" value="NZ_DF238840.1"/>
</dbReference>
<dbReference type="InterPro" id="IPR027417">
    <property type="entry name" value="P-loop_NTPase"/>
</dbReference>
<feature type="domain" description="Rad50/SbcC-type AAA" evidence="2">
    <location>
        <begin position="6"/>
        <end position="284"/>
    </location>
</feature>
<dbReference type="InterPro" id="IPR038729">
    <property type="entry name" value="Rad50/SbcC_AAA"/>
</dbReference>
<dbReference type="Proteomes" id="UP000063718">
    <property type="component" value="Unassembled WGS sequence"/>
</dbReference>
<reference evidence="3" key="1">
    <citation type="journal article" date="2014" name="Gene">
        <title>Genome-guided analysis of transformation efficiency and carbon dioxide assimilation by Moorella thermoacetica Y72.</title>
        <authorList>
            <person name="Tsukahara K."/>
            <person name="Kita A."/>
            <person name="Nakashimada Y."/>
            <person name="Hoshino T."/>
            <person name="Murakami K."/>
        </authorList>
    </citation>
    <scope>NUCLEOTIDE SEQUENCE [LARGE SCALE GENOMIC DNA]</scope>
    <source>
        <strain evidence="3">Y72</strain>
    </source>
</reference>
<accession>A0A0S6U899</accession>
<evidence type="ECO:0000256" key="1">
    <source>
        <dbReference type="SAM" id="Coils"/>
    </source>
</evidence>
<feature type="coiled-coil region" evidence="1">
    <location>
        <begin position="208"/>
        <end position="363"/>
    </location>
</feature>
<dbReference type="SUPFAM" id="SSF52540">
    <property type="entry name" value="P-loop containing nucleoside triphosphate hydrolases"/>
    <property type="match status" value="2"/>
</dbReference>
<name>A0A0S6U899_NEOTH</name>
<dbReference type="Pfam" id="PF13476">
    <property type="entry name" value="AAA_23"/>
    <property type="match status" value="1"/>
</dbReference>
<dbReference type="GO" id="GO:0006302">
    <property type="term" value="P:double-strand break repair"/>
    <property type="evidence" value="ECO:0007669"/>
    <property type="project" value="InterPro"/>
</dbReference>
<dbReference type="PANTHER" id="PTHR41259:SF1">
    <property type="entry name" value="DOUBLE-STRAND BREAK REPAIR RAD50 ATPASE, PUTATIVE-RELATED"/>
    <property type="match status" value="1"/>
</dbReference>
<feature type="coiled-coil region" evidence="1">
    <location>
        <begin position="591"/>
        <end position="717"/>
    </location>
</feature>
<proteinExistence type="predicted"/>